<keyword evidence="2" id="KW-1185">Reference proteome</keyword>
<protein>
    <submittedName>
        <fullName evidence="1">Uncharacterized protein</fullName>
    </submittedName>
</protein>
<sequence>ADLYNFDETGFMMGVICSGMVVTRADRRVCEQRRFCAASFLGCARRQPPRILVHRMRSPAFLGHQDLAKRLDG</sequence>
<accession>A0A9P4VNV9</accession>
<dbReference type="AlphaFoldDB" id="A0A9P4VNV9"/>
<proteinExistence type="predicted"/>
<feature type="non-terminal residue" evidence="1">
    <location>
        <position position="1"/>
    </location>
</feature>
<evidence type="ECO:0000313" key="2">
    <source>
        <dbReference type="Proteomes" id="UP000799429"/>
    </source>
</evidence>
<organism evidence="1 2">
    <name type="scientific">Patellaria atrata CBS 101060</name>
    <dbReference type="NCBI Taxonomy" id="1346257"/>
    <lineage>
        <taxon>Eukaryota</taxon>
        <taxon>Fungi</taxon>
        <taxon>Dikarya</taxon>
        <taxon>Ascomycota</taxon>
        <taxon>Pezizomycotina</taxon>
        <taxon>Dothideomycetes</taxon>
        <taxon>Dothideomycetes incertae sedis</taxon>
        <taxon>Patellariales</taxon>
        <taxon>Patellariaceae</taxon>
        <taxon>Patellaria</taxon>
    </lineage>
</organism>
<name>A0A9P4VNV9_9PEZI</name>
<evidence type="ECO:0000313" key="1">
    <source>
        <dbReference type="EMBL" id="KAF2840206.1"/>
    </source>
</evidence>
<dbReference type="EMBL" id="MU006093">
    <property type="protein sequence ID" value="KAF2840206.1"/>
    <property type="molecule type" value="Genomic_DNA"/>
</dbReference>
<comment type="caution">
    <text evidence="1">The sequence shown here is derived from an EMBL/GenBank/DDBJ whole genome shotgun (WGS) entry which is preliminary data.</text>
</comment>
<gene>
    <name evidence="1" type="ORF">M501DRAFT_1002512</name>
</gene>
<dbReference type="Proteomes" id="UP000799429">
    <property type="component" value="Unassembled WGS sequence"/>
</dbReference>
<reference evidence="1" key="1">
    <citation type="journal article" date="2020" name="Stud. Mycol.">
        <title>101 Dothideomycetes genomes: a test case for predicting lifestyles and emergence of pathogens.</title>
        <authorList>
            <person name="Haridas S."/>
            <person name="Albert R."/>
            <person name="Binder M."/>
            <person name="Bloem J."/>
            <person name="Labutti K."/>
            <person name="Salamov A."/>
            <person name="Andreopoulos B."/>
            <person name="Baker S."/>
            <person name="Barry K."/>
            <person name="Bills G."/>
            <person name="Bluhm B."/>
            <person name="Cannon C."/>
            <person name="Castanera R."/>
            <person name="Culley D."/>
            <person name="Daum C."/>
            <person name="Ezra D."/>
            <person name="Gonzalez J."/>
            <person name="Henrissat B."/>
            <person name="Kuo A."/>
            <person name="Liang C."/>
            <person name="Lipzen A."/>
            <person name="Lutzoni F."/>
            <person name="Magnuson J."/>
            <person name="Mondo S."/>
            <person name="Nolan M."/>
            <person name="Ohm R."/>
            <person name="Pangilinan J."/>
            <person name="Park H.-J."/>
            <person name="Ramirez L."/>
            <person name="Alfaro M."/>
            <person name="Sun H."/>
            <person name="Tritt A."/>
            <person name="Yoshinaga Y."/>
            <person name="Zwiers L.-H."/>
            <person name="Turgeon B."/>
            <person name="Goodwin S."/>
            <person name="Spatafora J."/>
            <person name="Crous P."/>
            <person name="Grigoriev I."/>
        </authorList>
    </citation>
    <scope>NUCLEOTIDE SEQUENCE</scope>
    <source>
        <strain evidence="1">CBS 101060</strain>
    </source>
</reference>